<dbReference type="FunFam" id="2.130.10.10:FF:000076">
    <property type="entry name" value="Coronin"/>
    <property type="match status" value="1"/>
</dbReference>
<dbReference type="AlphaFoldDB" id="A0AAD9J9F8"/>
<accession>A0AAD9J9F8</accession>
<dbReference type="InterPro" id="IPR001680">
    <property type="entry name" value="WD40_rpt"/>
</dbReference>
<keyword evidence="13" id="KW-1185">Reference proteome</keyword>
<protein>
    <recommendedName>
        <fullName evidence="9">Coronin</fullName>
    </recommendedName>
</protein>
<dbReference type="InterPro" id="IPR015505">
    <property type="entry name" value="Coronin"/>
</dbReference>
<dbReference type="SMART" id="SM01167">
    <property type="entry name" value="DUF1900"/>
    <property type="match status" value="2"/>
</dbReference>
<dbReference type="SMART" id="SM01166">
    <property type="entry name" value="DUF1899"/>
    <property type="match status" value="2"/>
</dbReference>
<evidence type="ECO:0000256" key="2">
    <source>
        <dbReference type="ARBA" id="ARBA00009482"/>
    </source>
</evidence>
<dbReference type="InterPro" id="IPR020472">
    <property type="entry name" value="WD40_PAC1"/>
</dbReference>
<comment type="function">
    <text evidence="7">F-actin regulator involved in anterograde Golgi to endosome transport: upon ubiquitination via 'Lys-33'-linked ubiquitin chains by the BCR(KLHL20) E3 ubiquitin ligase complex, interacts with EPS15 and localizes to the trans-Golgi network, where it promotes actin polymerization, thereby facilitating post-Golgi trafficking. May play a role in the maintenance of the Golgi apparatus morphology.</text>
</comment>
<feature type="repeat" description="WD" evidence="8">
    <location>
        <begin position="625"/>
        <end position="666"/>
    </location>
</feature>
<feature type="repeat" description="WD" evidence="8">
    <location>
        <begin position="77"/>
        <end position="119"/>
    </location>
</feature>
<evidence type="ECO:0000256" key="10">
    <source>
        <dbReference type="SAM" id="MobiDB-lite"/>
    </source>
</evidence>
<dbReference type="GO" id="GO:0030036">
    <property type="term" value="P:actin cytoskeleton organization"/>
    <property type="evidence" value="ECO:0007669"/>
    <property type="project" value="UniProtKB-ARBA"/>
</dbReference>
<dbReference type="PANTHER" id="PTHR10856">
    <property type="entry name" value="CORONIN"/>
    <property type="match status" value="1"/>
</dbReference>
<keyword evidence="6" id="KW-0009">Actin-binding</keyword>
<evidence type="ECO:0000256" key="5">
    <source>
        <dbReference type="ARBA" id="ARBA00022737"/>
    </source>
</evidence>
<dbReference type="PRINTS" id="PR00320">
    <property type="entry name" value="GPROTEINBRPT"/>
</dbReference>
<dbReference type="Gene3D" id="2.130.10.10">
    <property type="entry name" value="YVTN repeat-like/Quinoprotein amine dehydrogenase"/>
    <property type="match status" value="2"/>
</dbReference>
<proteinExistence type="inferred from homology"/>
<evidence type="ECO:0000256" key="6">
    <source>
        <dbReference type="ARBA" id="ARBA00023203"/>
    </source>
</evidence>
<dbReference type="PANTHER" id="PTHR10856:SF20">
    <property type="entry name" value="CORONIN-7"/>
    <property type="match status" value="1"/>
</dbReference>
<dbReference type="EMBL" id="JAODUP010000474">
    <property type="protein sequence ID" value="KAK2148936.1"/>
    <property type="molecule type" value="Genomic_DNA"/>
</dbReference>
<evidence type="ECO:0000313" key="12">
    <source>
        <dbReference type="EMBL" id="KAK2148936.1"/>
    </source>
</evidence>
<comment type="subcellular location">
    <subcellularLocation>
        <location evidence="1">Cytoplasm</location>
    </subcellularLocation>
</comment>
<keyword evidence="4 8" id="KW-0853">WD repeat</keyword>
<dbReference type="Proteomes" id="UP001208570">
    <property type="component" value="Unassembled WGS sequence"/>
</dbReference>
<evidence type="ECO:0000256" key="8">
    <source>
        <dbReference type="PROSITE-ProRule" id="PRU00221"/>
    </source>
</evidence>
<dbReference type="PROSITE" id="PS50082">
    <property type="entry name" value="WD_REPEATS_2"/>
    <property type="match status" value="4"/>
</dbReference>
<dbReference type="PROSITE" id="PS50294">
    <property type="entry name" value="WD_REPEATS_REGION"/>
    <property type="match status" value="3"/>
</dbReference>
<evidence type="ECO:0000259" key="11">
    <source>
        <dbReference type="SMART" id="SM01166"/>
    </source>
</evidence>
<organism evidence="12 13">
    <name type="scientific">Paralvinella palmiformis</name>
    <dbReference type="NCBI Taxonomy" id="53620"/>
    <lineage>
        <taxon>Eukaryota</taxon>
        <taxon>Metazoa</taxon>
        <taxon>Spiralia</taxon>
        <taxon>Lophotrochozoa</taxon>
        <taxon>Annelida</taxon>
        <taxon>Polychaeta</taxon>
        <taxon>Sedentaria</taxon>
        <taxon>Canalipalpata</taxon>
        <taxon>Terebellida</taxon>
        <taxon>Terebelliformia</taxon>
        <taxon>Alvinellidae</taxon>
        <taxon>Paralvinella</taxon>
    </lineage>
</organism>
<dbReference type="Pfam" id="PF08953">
    <property type="entry name" value="DUF1899"/>
    <property type="match status" value="2"/>
</dbReference>
<gene>
    <name evidence="12" type="ORF">LSH36_474g03037</name>
</gene>
<feature type="domain" description="DUF1899" evidence="11">
    <location>
        <begin position="3"/>
        <end position="67"/>
    </location>
</feature>
<comment type="similarity">
    <text evidence="2 9">Belongs to the WD repeat coronin family.</text>
</comment>
<dbReference type="InterPro" id="IPR015048">
    <property type="entry name" value="DUF1899"/>
</dbReference>
<dbReference type="Pfam" id="PF16300">
    <property type="entry name" value="WD40_4"/>
    <property type="match status" value="2"/>
</dbReference>
<evidence type="ECO:0000313" key="13">
    <source>
        <dbReference type="Proteomes" id="UP001208570"/>
    </source>
</evidence>
<feature type="repeat" description="WD" evidence="8">
    <location>
        <begin position="171"/>
        <end position="212"/>
    </location>
</feature>
<evidence type="ECO:0000256" key="7">
    <source>
        <dbReference type="ARBA" id="ARBA00024838"/>
    </source>
</evidence>
<dbReference type="InterPro" id="IPR019775">
    <property type="entry name" value="WD40_repeat_CS"/>
</dbReference>
<keyword evidence="3" id="KW-0963">Cytoplasm</keyword>
<dbReference type="InterPro" id="IPR036322">
    <property type="entry name" value="WD40_repeat_dom_sf"/>
</dbReference>
<evidence type="ECO:0000256" key="4">
    <source>
        <dbReference type="ARBA" id="ARBA00022574"/>
    </source>
</evidence>
<feature type="domain" description="DUF1899" evidence="11">
    <location>
        <begin position="458"/>
        <end position="523"/>
    </location>
</feature>
<dbReference type="SMART" id="SM00320">
    <property type="entry name" value="WD40"/>
    <property type="match status" value="6"/>
</dbReference>
<dbReference type="SUPFAM" id="SSF50978">
    <property type="entry name" value="WD40 repeat-like"/>
    <property type="match status" value="2"/>
</dbReference>
<evidence type="ECO:0000256" key="1">
    <source>
        <dbReference type="ARBA" id="ARBA00004496"/>
    </source>
</evidence>
<feature type="repeat" description="WD" evidence="8">
    <location>
        <begin position="582"/>
        <end position="624"/>
    </location>
</feature>
<dbReference type="Pfam" id="PF00400">
    <property type="entry name" value="WD40"/>
    <property type="match status" value="4"/>
</dbReference>
<comment type="caution">
    <text evidence="12">The sequence shown here is derived from an EMBL/GenBank/DDBJ whole genome shotgun (WGS) entry which is preliminary data.</text>
</comment>
<reference evidence="12" key="1">
    <citation type="journal article" date="2023" name="Mol. Biol. Evol.">
        <title>Third-Generation Sequencing Reveals the Adaptive Role of the Epigenome in Three Deep-Sea Polychaetes.</title>
        <authorList>
            <person name="Perez M."/>
            <person name="Aroh O."/>
            <person name="Sun Y."/>
            <person name="Lan Y."/>
            <person name="Juniper S.K."/>
            <person name="Young C.R."/>
            <person name="Angers B."/>
            <person name="Qian P.Y."/>
        </authorList>
    </citation>
    <scope>NUCLEOTIDE SEQUENCE</scope>
    <source>
        <strain evidence="12">P08H-3</strain>
    </source>
</reference>
<dbReference type="PROSITE" id="PS00678">
    <property type="entry name" value="WD_REPEATS_1"/>
    <property type="match status" value="1"/>
</dbReference>
<feature type="region of interest" description="Disordered" evidence="10">
    <location>
        <begin position="402"/>
        <end position="438"/>
    </location>
</feature>
<sequence>MWKFKASKFKNAAPKIPKKDEWITEISAANIMQSYSNHIEASALYMAFNTDSGGGGDLGVLPLSVSGRQETGSIPFIRAHAGNVLAFKFSPFDDCCLATSSEDGTVKIWQLPSQADANQFSALNPMATLSVDTKAVDTVTWHPTVLGLLVATANKRLSLLNIQTQQEVSRLDCHGDHIQSCSWHADGSVLVTSNKDKKLRIIDPRAQSTVTECSGHSNMRDSRVIWLGDKDLILSSGFNLMREREVCLRDIRNMTSPLSTKSFDTSSGVMIPVYDPDTGMLFMGGKGDTLLRYSEVIETDLLENRMDNVEQIKGLCLVPKRALDVMACEVNRLLVLNQHAILPLPYIVLRRFRDQFYEELFPPTNSLIPALTIEDWQANKNSNVQKISLDPQKKEKLIVHETESEQLSDQTANKLPVKADKQSRSSDVQMNTHQDEKHDEPFIQKPSVVVRQKKTGFTAVRQSKFRHLEGVSLHKSHNIENIRNLSKIIPGESDMFHTNPKFCALPLGGSGGLVSILKISEAGRLPDTGVPTLQNSSLVADFMWDPFDDHTLAVACEDASIKIWKIPEDGLTETLTEPCLCLRGHTEKVYFVRYHPLASGVLASGSYDMSIKIWDLDTASECIQLKGHTDTIFCLSWSPDGTKCATACKDGFIRIYDPRNSTEPVKTGPVPTGTRGSRIVWACDGKLLLLIGFEKSSDRSIRVYHPEDLTNLLQREDLDVSPTILVPHYDEDSSTLFLTGRGESTVKTYEVALEEPYLFPLSHHKCDSLHQALAFLPKTACDVTKVQFARALRLTSTSIEPISFIVPRIKTEYFQDDLFPDTKVTWEPTVNSAEWFSGIDRSPKTISLRPENMKRLSDAPVAAPKPKKFESYNPVTYKTDEQKKDELFNALLGKLDISDAPLPQDLTEGVDEDEWDD</sequence>
<keyword evidence="5 9" id="KW-0677">Repeat</keyword>
<evidence type="ECO:0000256" key="3">
    <source>
        <dbReference type="ARBA" id="ARBA00022490"/>
    </source>
</evidence>
<dbReference type="InterPro" id="IPR015943">
    <property type="entry name" value="WD40/YVTN_repeat-like_dom_sf"/>
</dbReference>
<dbReference type="GO" id="GO:0003779">
    <property type="term" value="F:actin binding"/>
    <property type="evidence" value="ECO:0007669"/>
    <property type="project" value="UniProtKB-KW"/>
</dbReference>
<dbReference type="GO" id="GO:0005737">
    <property type="term" value="C:cytoplasm"/>
    <property type="evidence" value="ECO:0007669"/>
    <property type="project" value="UniProtKB-SubCell"/>
</dbReference>
<evidence type="ECO:0000256" key="9">
    <source>
        <dbReference type="RuleBase" id="RU280818"/>
    </source>
</evidence>
<name>A0AAD9J9F8_9ANNE</name>